<feature type="compositionally biased region" description="Low complexity" evidence="1">
    <location>
        <begin position="43"/>
        <end position="52"/>
    </location>
</feature>
<dbReference type="EMBL" id="CAJVCH010284486">
    <property type="protein sequence ID" value="CAG7784852.1"/>
    <property type="molecule type" value="Genomic_DNA"/>
</dbReference>
<gene>
    <name evidence="3" type="ORF">AFUS01_LOCUS23513</name>
</gene>
<feature type="region of interest" description="Disordered" evidence="1">
    <location>
        <begin position="37"/>
        <end position="57"/>
    </location>
</feature>
<evidence type="ECO:0000256" key="1">
    <source>
        <dbReference type="SAM" id="MobiDB-lite"/>
    </source>
</evidence>
<organism evidence="3 4">
    <name type="scientific">Allacma fusca</name>
    <dbReference type="NCBI Taxonomy" id="39272"/>
    <lineage>
        <taxon>Eukaryota</taxon>
        <taxon>Metazoa</taxon>
        <taxon>Ecdysozoa</taxon>
        <taxon>Arthropoda</taxon>
        <taxon>Hexapoda</taxon>
        <taxon>Collembola</taxon>
        <taxon>Symphypleona</taxon>
        <taxon>Sminthuridae</taxon>
        <taxon>Allacma</taxon>
    </lineage>
</organism>
<protein>
    <submittedName>
        <fullName evidence="3">Uncharacterized protein</fullName>
    </submittedName>
</protein>
<accession>A0A8J2KAX3</accession>
<feature type="chain" id="PRO_5035182418" evidence="2">
    <location>
        <begin position="17"/>
        <end position="93"/>
    </location>
</feature>
<evidence type="ECO:0000313" key="3">
    <source>
        <dbReference type="EMBL" id="CAG7784852.1"/>
    </source>
</evidence>
<evidence type="ECO:0000256" key="2">
    <source>
        <dbReference type="SAM" id="SignalP"/>
    </source>
</evidence>
<comment type="caution">
    <text evidence="3">The sequence shown here is derived from an EMBL/GenBank/DDBJ whole genome shotgun (WGS) entry which is preliminary data.</text>
</comment>
<sequence length="93" mass="8711">MNRIIIAFAICAAVVAEPPSGGYGGGAPIAAFGGSSAGGVSGGSSASISSSGNDGPLEGSSIVDQALLTRIGQILSQQVVSQNAALSSGSSSG</sequence>
<keyword evidence="4" id="KW-1185">Reference proteome</keyword>
<feature type="signal peptide" evidence="2">
    <location>
        <begin position="1"/>
        <end position="16"/>
    </location>
</feature>
<reference evidence="3" key="1">
    <citation type="submission" date="2021-06" db="EMBL/GenBank/DDBJ databases">
        <authorList>
            <person name="Hodson N. C."/>
            <person name="Mongue J. A."/>
            <person name="Jaron S. K."/>
        </authorList>
    </citation>
    <scope>NUCLEOTIDE SEQUENCE</scope>
</reference>
<dbReference type="AlphaFoldDB" id="A0A8J2KAX3"/>
<proteinExistence type="predicted"/>
<keyword evidence="2" id="KW-0732">Signal</keyword>
<dbReference type="Proteomes" id="UP000708208">
    <property type="component" value="Unassembled WGS sequence"/>
</dbReference>
<evidence type="ECO:0000313" key="4">
    <source>
        <dbReference type="Proteomes" id="UP000708208"/>
    </source>
</evidence>
<feature type="non-terminal residue" evidence="3">
    <location>
        <position position="1"/>
    </location>
</feature>
<name>A0A8J2KAX3_9HEXA</name>